<dbReference type="InParanoid" id="A0A6I8V0X7"/>
<keyword evidence="11" id="KW-0408">Iron</keyword>
<comment type="function">
    <text evidence="2">Catalyzes the post-translational formation of 4-hydroxyproline in -Xaa-Pro-Gly- sequences in collagens and other proteins.</text>
</comment>
<dbReference type="Gene3D" id="6.10.140.1460">
    <property type="match status" value="1"/>
</dbReference>
<dbReference type="Pfam" id="PF13640">
    <property type="entry name" value="2OG-FeII_Oxy_3"/>
    <property type="match status" value="1"/>
</dbReference>
<dbReference type="FunFam" id="2.60.120.620:FF:000011">
    <property type="entry name" value="Prolyl alpha subunit"/>
    <property type="match status" value="1"/>
</dbReference>
<sequence>MKQFLSLLTALIFLSPIIGEDVEEKPYNENRERYSSSTVGLLKLLELEMQFIENLKNYTDLLSAKANTLQDLIDSVDRGTERTLAEREKYVSNPLNAFGLMRRTHQDWPKWHHYINTTVGRVELQALDDILGKAPDSQDMKEALIGMNRIERTYALEAKDLAKGRLLDKQYDIQLSIRDCLSLGQHKFQEGDYFRASMWYRMAIKHQPEPNAEELNTILGDPLKDLKLNYAKATIIHGLSTGNLSLSIQNVLNITEATIQKASPADLEAFIAELLNQTDDDMSREMSAFEPAPTPYEIGCRGLFPKRTKLVCRYNFTTTPFLRLAPLKMEEVNHDPYIVMYHEVLSDREIEEMKRRSGQMSNGWADQKEANSTKIRDIVCRHTWWREQSAIKERVNRRISDMTNFDFPPQEDLQVANYGLGTHFKPHYDYTSDGYETPDVLTLGDRLGSIIFYASDVPQGGATVFPRSRVSIFPRKGSSVFWYNLYDDGRIDTRSQHSVCPVIVGDRWTLTKWLHIVPQMFVMPCKPRKNEKSP</sequence>
<reference evidence="16" key="1">
    <citation type="submission" date="2025-08" db="UniProtKB">
        <authorList>
            <consortium name="RefSeq"/>
        </authorList>
    </citation>
    <scope>IDENTIFICATION</scope>
    <source>
        <strain evidence="16">MV-25-SWS-2005</strain>
        <tissue evidence="16">Whole body</tissue>
    </source>
</reference>
<keyword evidence="9" id="KW-0223">Dioxygenase</keyword>
<protein>
    <recommendedName>
        <fullName evidence="5">procollagen-proline 4-dioxygenase</fullName>
        <ecNumber evidence="5">1.14.11.2</ecNumber>
    </recommendedName>
</protein>
<dbReference type="GO" id="GO:0005788">
    <property type="term" value="C:endoplasmic reticulum lumen"/>
    <property type="evidence" value="ECO:0007669"/>
    <property type="project" value="UniProtKB-SubCell"/>
</dbReference>
<organism evidence="15 16">
    <name type="scientific">Drosophila pseudoobscura pseudoobscura</name>
    <name type="common">Fruit fly</name>
    <dbReference type="NCBI Taxonomy" id="46245"/>
    <lineage>
        <taxon>Eukaryota</taxon>
        <taxon>Metazoa</taxon>
        <taxon>Ecdysozoa</taxon>
        <taxon>Arthropoda</taxon>
        <taxon>Hexapoda</taxon>
        <taxon>Insecta</taxon>
        <taxon>Pterygota</taxon>
        <taxon>Neoptera</taxon>
        <taxon>Endopterygota</taxon>
        <taxon>Diptera</taxon>
        <taxon>Brachycera</taxon>
        <taxon>Muscomorpha</taxon>
        <taxon>Ephydroidea</taxon>
        <taxon>Drosophilidae</taxon>
        <taxon>Drosophila</taxon>
        <taxon>Sophophora</taxon>
    </lineage>
</organism>
<dbReference type="Gene3D" id="1.25.40.10">
    <property type="entry name" value="Tetratricopeptide repeat domain"/>
    <property type="match status" value="1"/>
</dbReference>
<keyword evidence="6" id="KW-0479">Metal-binding</keyword>
<evidence type="ECO:0000256" key="8">
    <source>
        <dbReference type="ARBA" id="ARBA00022896"/>
    </source>
</evidence>
<feature type="signal peptide" evidence="13">
    <location>
        <begin position="1"/>
        <end position="19"/>
    </location>
</feature>
<dbReference type="GO" id="GO:0005506">
    <property type="term" value="F:iron ion binding"/>
    <property type="evidence" value="ECO:0007669"/>
    <property type="project" value="InterPro"/>
</dbReference>
<dbReference type="GO" id="GO:0004656">
    <property type="term" value="F:procollagen-proline 4-dioxygenase activity"/>
    <property type="evidence" value="ECO:0007669"/>
    <property type="project" value="UniProtKB-EC"/>
</dbReference>
<dbReference type="Proteomes" id="UP000001819">
    <property type="component" value="Chromosome X"/>
</dbReference>
<dbReference type="SMART" id="SM00702">
    <property type="entry name" value="P4Hc"/>
    <property type="match status" value="1"/>
</dbReference>
<keyword evidence="13" id="KW-0732">Signal</keyword>
<evidence type="ECO:0000256" key="4">
    <source>
        <dbReference type="ARBA" id="ARBA00006511"/>
    </source>
</evidence>
<dbReference type="FunCoup" id="A0A6I8V0X7">
    <property type="interactions" value="54"/>
</dbReference>
<dbReference type="AlphaFoldDB" id="A0A6I8V0X7"/>
<dbReference type="InterPro" id="IPR045054">
    <property type="entry name" value="P4HA-like"/>
</dbReference>
<dbReference type="InterPro" id="IPR006620">
    <property type="entry name" value="Pro_4_hyd_alph"/>
</dbReference>
<evidence type="ECO:0000256" key="10">
    <source>
        <dbReference type="ARBA" id="ARBA00023002"/>
    </source>
</evidence>
<feature type="chain" id="PRO_5026291953" description="procollagen-proline 4-dioxygenase" evidence="13">
    <location>
        <begin position="20"/>
        <end position="534"/>
    </location>
</feature>
<dbReference type="PANTHER" id="PTHR10869">
    <property type="entry name" value="PROLYL 4-HYDROXYLASE ALPHA SUBUNIT"/>
    <property type="match status" value="1"/>
</dbReference>
<dbReference type="EC" id="1.14.11.2" evidence="5"/>
<evidence type="ECO:0000256" key="6">
    <source>
        <dbReference type="ARBA" id="ARBA00022723"/>
    </source>
</evidence>
<evidence type="ECO:0000256" key="12">
    <source>
        <dbReference type="ARBA" id="ARBA00023180"/>
    </source>
</evidence>
<dbReference type="GO" id="GO:0031418">
    <property type="term" value="F:L-ascorbic acid binding"/>
    <property type="evidence" value="ECO:0007669"/>
    <property type="project" value="UniProtKB-KW"/>
</dbReference>
<evidence type="ECO:0000256" key="7">
    <source>
        <dbReference type="ARBA" id="ARBA00022824"/>
    </source>
</evidence>
<dbReference type="PROSITE" id="PS51471">
    <property type="entry name" value="FE2OG_OXY"/>
    <property type="match status" value="1"/>
</dbReference>
<dbReference type="RefSeq" id="XP_002135183.2">
    <property type="nucleotide sequence ID" value="XM_002135147.3"/>
</dbReference>
<dbReference type="Gene3D" id="2.60.120.620">
    <property type="entry name" value="q2cbj1_9rhob like domain"/>
    <property type="match status" value="1"/>
</dbReference>
<dbReference type="KEGG" id="dpo:6900824"/>
<comment type="cofactor">
    <cofactor evidence="1">
        <name>L-ascorbate</name>
        <dbReference type="ChEBI" id="CHEBI:38290"/>
    </cofactor>
</comment>
<evidence type="ECO:0000313" key="16">
    <source>
        <dbReference type="RefSeq" id="XP_002135183.2"/>
    </source>
</evidence>
<dbReference type="Pfam" id="PF08336">
    <property type="entry name" value="P4Ha_N"/>
    <property type="match status" value="1"/>
</dbReference>
<gene>
    <name evidence="16" type="primary">LOC6900824</name>
</gene>
<evidence type="ECO:0000256" key="13">
    <source>
        <dbReference type="SAM" id="SignalP"/>
    </source>
</evidence>
<keyword evidence="15" id="KW-1185">Reference proteome</keyword>
<accession>A0A6I8V0X7</accession>
<evidence type="ECO:0000256" key="9">
    <source>
        <dbReference type="ARBA" id="ARBA00022964"/>
    </source>
</evidence>
<evidence type="ECO:0000259" key="14">
    <source>
        <dbReference type="PROSITE" id="PS51471"/>
    </source>
</evidence>
<dbReference type="InterPro" id="IPR011990">
    <property type="entry name" value="TPR-like_helical_dom_sf"/>
</dbReference>
<evidence type="ECO:0000313" key="15">
    <source>
        <dbReference type="Proteomes" id="UP000001819"/>
    </source>
</evidence>
<proteinExistence type="inferred from homology"/>
<dbReference type="InterPro" id="IPR005123">
    <property type="entry name" value="Oxoglu/Fe-dep_dioxygenase_dom"/>
</dbReference>
<evidence type="ECO:0000256" key="11">
    <source>
        <dbReference type="ARBA" id="ARBA00023004"/>
    </source>
</evidence>
<feature type="domain" description="Fe2OG dioxygenase" evidence="14">
    <location>
        <begin position="409"/>
        <end position="516"/>
    </location>
</feature>
<keyword evidence="12" id="KW-0325">Glycoprotein</keyword>
<evidence type="ECO:0000256" key="5">
    <source>
        <dbReference type="ARBA" id="ARBA00012269"/>
    </source>
</evidence>
<comment type="similarity">
    <text evidence="4">Belongs to the P4HA family.</text>
</comment>
<evidence type="ECO:0000256" key="1">
    <source>
        <dbReference type="ARBA" id="ARBA00001961"/>
    </source>
</evidence>
<dbReference type="InterPro" id="IPR013547">
    <property type="entry name" value="P4H_N"/>
</dbReference>
<keyword evidence="7" id="KW-0256">Endoplasmic reticulum</keyword>
<comment type="subcellular location">
    <subcellularLocation>
        <location evidence="3">Endoplasmic reticulum lumen</location>
    </subcellularLocation>
</comment>
<keyword evidence="8" id="KW-0847">Vitamin C</keyword>
<dbReference type="InterPro" id="IPR044862">
    <property type="entry name" value="Pro_4_hyd_alph_FE2OG_OXY"/>
</dbReference>
<dbReference type="PANTHER" id="PTHR10869:SF216">
    <property type="entry name" value="PROCOLLAGEN-PROLINE 4-DIOXYGENASE"/>
    <property type="match status" value="1"/>
</dbReference>
<name>A0A6I8V0X7_DROPS</name>
<evidence type="ECO:0000256" key="2">
    <source>
        <dbReference type="ARBA" id="ARBA00002035"/>
    </source>
</evidence>
<evidence type="ECO:0000256" key="3">
    <source>
        <dbReference type="ARBA" id="ARBA00004319"/>
    </source>
</evidence>
<keyword evidence="10" id="KW-0560">Oxidoreductase</keyword>